<sequence>MRLPLLPLLALSTALALAGCGSEKTVTASNESVSNVAKKVADAGLKFNPGRWESTMKFVKLEMEGMPPEAQAMMAKMMGKGRTFASCLTREEAEKPDAKFFGQADERCKYDSFAMGGGKIDAKMTCKSEHGAQTMTMVGAYTPDTYQMTMSINGKGPEGKAMSMQMEMSAKHNGECTGKEEGKAGAPG</sequence>
<protein>
    <recommendedName>
        <fullName evidence="4">DUF3617 domain-containing protein</fullName>
    </recommendedName>
</protein>
<dbReference type="STRING" id="1117702.AQZ52_06500"/>
<evidence type="ECO:0000256" key="1">
    <source>
        <dbReference type="SAM" id="SignalP"/>
    </source>
</evidence>
<feature type="chain" id="PRO_5007157080" description="DUF3617 domain-containing protein" evidence="1">
    <location>
        <begin position="19"/>
        <end position="188"/>
    </location>
</feature>
<dbReference type="RefSeq" id="WP_067907482.1">
    <property type="nucleotide sequence ID" value="NZ_KQ954244.1"/>
</dbReference>
<name>A0A117UXW2_9SPHN</name>
<evidence type="ECO:0000313" key="2">
    <source>
        <dbReference type="EMBL" id="KUR72855.1"/>
    </source>
</evidence>
<dbReference type="OrthoDB" id="7405484at2"/>
<dbReference type="EMBL" id="LLZS01000003">
    <property type="protein sequence ID" value="KUR72855.1"/>
    <property type="molecule type" value="Genomic_DNA"/>
</dbReference>
<dbReference type="Pfam" id="PF12276">
    <property type="entry name" value="DUF3617"/>
    <property type="match status" value="1"/>
</dbReference>
<comment type="caution">
    <text evidence="2">The sequence shown here is derived from an EMBL/GenBank/DDBJ whole genome shotgun (WGS) entry which is preliminary data.</text>
</comment>
<dbReference type="AlphaFoldDB" id="A0A117UXW2"/>
<keyword evidence="3" id="KW-1185">Reference proteome</keyword>
<feature type="signal peptide" evidence="1">
    <location>
        <begin position="1"/>
        <end position="18"/>
    </location>
</feature>
<proteinExistence type="predicted"/>
<evidence type="ECO:0008006" key="4">
    <source>
        <dbReference type="Google" id="ProtNLM"/>
    </source>
</evidence>
<accession>A0A117UXW2</accession>
<organism evidence="2 3">
    <name type="scientific">Novosphingobium fuchskuhlense</name>
    <dbReference type="NCBI Taxonomy" id="1117702"/>
    <lineage>
        <taxon>Bacteria</taxon>
        <taxon>Pseudomonadati</taxon>
        <taxon>Pseudomonadota</taxon>
        <taxon>Alphaproteobacteria</taxon>
        <taxon>Sphingomonadales</taxon>
        <taxon>Sphingomonadaceae</taxon>
        <taxon>Novosphingobium</taxon>
    </lineage>
</organism>
<dbReference type="InterPro" id="IPR022061">
    <property type="entry name" value="DUF3617"/>
</dbReference>
<dbReference type="Proteomes" id="UP000058012">
    <property type="component" value="Unassembled WGS sequence"/>
</dbReference>
<keyword evidence="1" id="KW-0732">Signal</keyword>
<evidence type="ECO:0000313" key="3">
    <source>
        <dbReference type="Proteomes" id="UP000058012"/>
    </source>
</evidence>
<reference evidence="2 3" key="1">
    <citation type="submission" date="2015-10" db="EMBL/GenBank/DDBJ databases">
        <title>Draft genome sequence of Novosphingobium fuchskuhlense DSM 25065 isolated from a surface water sample of the southwest basin of Lake Grosse Fuchskuhle.</title>
        <authorList>
            <person name="Ruckert C."/>
            <person name="Winkler A."/>
            <person name="Glaeser J."/>
            <person name="Grossart H.-P."/>
            <person name="Kalinowski J."/>
            <person name="Glaeser S."/>
        </authorList>
    </citation>
    <scope>NUCLEOTIDE SEQUENCE [LARGE SCALE GENOMIC DNA]</scope>
    <source>
        <strain evidence="2 3">FNE08-7</strain>
    </source>
</reference>
<gene>
    <name evidence="2" type="ORF">AQZ52_06500</name>
</gene>
<dbReference type="PROSITE" id="PS51257">
    <property type="entry name" value="PROKAR_LIPOPROTEIN"/>
    <property type="match status" value="1"/>
</dbReference>